<name>A0ABW0XY48_9ACTN</name>
<reference evidence="2" key="1">
    <citation type="journal article" date="2019" name="Int. J. Syst. Evol. Microbiol.">
        <title>The Global Catalogue of Microorganisms (GCM) 10K type strain sequencing project: providing services to taxonomists for standard genome sequencing and annotation.</title>
        <authorList>
            <consortium name="The Broad Institute Genomics Platform"/>
            <consortium name="The Broad Institute Genome Sequencing Center for Infectious Disease"/>
            <person name="Wu L."/>
            <person name="Ma J."/>
        </authorList>
    </citation>
    <scope>NUCLEOTIDE SEQUENCE [LARGE SCALE GENOMIC DNA]</scope>
    <source>
        <strain evidence="2">JCM 13852</strain>
    </source>
</reference>
<evidence type="ECO:0000313" key="1">
    <source>
        <dbReference type="EMBL" id="MFC5674189.1"/>
    </source>
</evidence>
<gene>
    <name evidence="1" type="ORF">ACFP2V_30190</name>
</gene>
<accession>A0ABW0XY48</accession>
<keyword evidence="2" id="KW-1185">Reference proteome</keyword>
<comment type="caution">
    <text evidence="1">The sequence shown here is derived from an EMBL/GenBank/DDBJ whole genome shotgun (WGS) entry which is preliminary data.</text>
</comment>
<proteinExistence type="predicted"/>
<organism evidence="1 2">
    <name type="scientific">Streptomyces incanus</name>
    <dbReference type="NCBI Taxonomy" id="887453"/>
    <lineage>
        <taxon>Bacteria</taxon>
        <taxon>Bacillati</taxon>
        <taxon>Actinomycetota</taxon>
        <taxon>Actinomycetes</taxon>
        <taxon>Kitasatosporales</taxon>
        <taxon>Streptomycetaceae</taxon>
        <taxon>Streptomyces</taxon>
    </lineage>
</organism>
<feature type="non-terminal residue" evidence="1">
    <location>
        <position position="88"/>
    </location>
</feature>
<evidence type="ECO:0000313" key="2">
    <source>
        <dbReference type="Proteomes" id="UP001596183"/>
    </source>
</evidence>
<protein>
    <submittedName>
        <fullName evidence="1">Uncharacterized protein</fullName>
    </submittedName>
</protein>
<dbReference type="EMBL" id="JBHSPC010000102">
    <property type="protein sequence ID" value="MFC5674189.1"/>
    <property type="molecule type" value="Genomic_DNA"/>
</dbReference>
<sequence length="88" mass="9554">MTTPLAPYFNPDGYRAAYTAAIAEHSEPKARGIAGAVAIQAATDAYRHKAPRDTSDQPAQIGPDVTDHLEKSESWYVDVRCPYFSLAA</sequence>
<dbReference type="Proteomes" id="UP001596183">
    <property type="component" value="Unassembled WGS sequence"/>
</dbReference>